<dbReference type="InterPro" id="IPR057566">
    <property type="entry name" value="TPR_TTI1_N"/>
</dbReference>
<keyword evidence="5" id="KW-1185">Reference proteome</keyword>
<evidence type="ECO:0000313" key="4">
    <source>
        <dbReference type="EMBL" id="KAJ1522677.1"/>
    </source>
</evidence>
<accession>A0AAV7X9R2</accession>
<dbReference type="InterPro" id="IPR049362">
    <property type="entry name" value="TTI1_rpt"/>
</dbReference>
<dbReference type="Pfam" id="PF24176">
    <property type="entry name" value="TPR_TTI1_2nd"/>
    <property type="match status" value="1"/>
</dbReference>
<evidence type="ECO:0000259" key="2">
    <source>
        <dbReference type="Pfam" id="PF24173"/>
    </source>
</evidence>
<sequence length="1125" mass="126385">MGDTIQAARAMQYLKPLIDRMLGGCTKETANQLKETLSTIDKHALQKLQTFILVPILGEIADPKLNKEVKIILLDCVHAILAPIHLNSVNGVKNILRMIMMEIFDHKSPNMIKDVPEEMKLSVMNCALPVLTNMPHDVQDKFYTKENIPEICQIAYTCLELAISEKLRALRVRAMEVLLALQQIPLEGLDRRSPWERQTVADIFQFILPGACSKLMFIISGDITQGSKVLSTAIFTLSAMIALVMEDYASVDNTDIKTMMAALVQMSEVKESDNTNFVPVLQKYCAAGAKKLIESSKGRTLEWRKQISSNLLPYLSKIAAQCEHSDPKVCKVVAQSCFLILSRSPVSLKDGLAPLLDAVVRLSVHEDYEVREESLILIKQLNEYFTEHNGYDFIQLAEENFYMLLTRLPRTVQEEGGARGASAVALLSGYVQLLRPSMRNVLSSSAHLQRLTLSLLHVVTIEPSNVNVSNEHSMRELISERCDDLNVPWMTLRFSSDKATLYNVQQLCDIVAEKSVGVFDVLGSQLVDTFLAVPYFRKESILFLNIFMLSACRVKNDFASEFASSLLDVYLLPDVWPLRQNSNCVTTVVRAQQDIITVCLLTEGIGCCIYALGKERAQSHLLRVLYPLLEQAGSPNSCVALAGRRALTRVAAACGFSSDLLALISNNMDYLSHCMSVRLRRPDEQMGVFNALSLILRHSSPEIALGLYKIVVNVLHQSSDVTQRKNNEAHLRVFLTFAQGVCQWLQPSSNDENLDHLKADLHNAKPCENNNFTSLSLNQGSNQVKWTAAEKLREYVKTLKPDSFEETEEENLRDPTQELPRDKQPHVLAEENKDDVMMEDSSDKKEDIPELAKLLVLVLKRCLHFLPTQVEDHQFLAIRTLDAGFQALEPFTDTLLPIVHLAWSPLVGRFAVGQPPLIIRTAFQLLQTMARTAKDFLMSRTVKEAIPQFEKFLKSSSGDSYLKDRASVYRFSQKYKTQLSLLSGLGPLVYHLQLKGQDFYGLLSVSLPYLSCNQPHPLQAAAVSLIEHLYSLDADAVWWGLVAWWTPPHLALSLKVSFVLSCSACCKFFLRFLLYSNLHTLCCSCLNLHCIKIVKEMSDTCLVCHLKLLKTMGKGRTESFGNEFL</sequence>
<dbReference type="PANTHER" id="PTHR18460:SF3">
    <property type="entry name" value="TELO2-INTERACTING PROTEIN 1 HOMOLOG"/>
    <property type="match status" value="1"/>
</dbReference>
<gene>
    <name evidence="4" type="ORF">ONE63_001840</name>
</gene>
<dbReference type="Pfam" id="PF21547">
    <property type="entry name" value="TTI1"/>
    <property type="match status" value="1"/>
</dbReference>
<name>A0AAV7X9R2_9NEOP</name>
<dbReference type="InterPro" id="IPR016024">
    <property type="entry name" value="ARM-type_fold"/>
</dbReference>
<dbReference type="Pfam" id="PF24181">
    <property type="entry name" value="TPR_TTI1_C"/>
    <property type="match status" value="1"/>
</dbReference>
<feature type="domain" description="TTI1 C-terminal TPR" evidence="3">
    <location>
        <begin position="769"/>
        <end position="1038"/>
    </location>
</feature>
<feature type="domain" description="TTI1 N-terminal TPR" evidence="2">
    <location>
        <begin position="12"/>
        <end position="365"/>
    </location>
</feature>
<evidence type="ECO:0000256" key="1">
    <source>
        <dbReference type="SAM" id="MobiDB-lite"/>
    </source>
</evidence>
<evidence type="ECO:0008006" key="6">
    <source>
        <dbReference type="Google" id="ProtNLM"/>
    </source>
</evidence>
<dbReference type="GO" id="GO:0005737">
    <property type="term" value="C:cytoplasm"/>
    <property type="evidence" value="ECO:0007669"/>
    <property type="project" value="TreeGrafter"/>
</dbReference>
<organism evidence="4 5">
    <name type="scientific">Megalurothrips usitatus</name>
    <name type="common">bean blossom thrips</name>
    <dbReference type="NCBI Taxonomy" id="439358"/>
    <lineage>
        <taxon>Eukaryota</taxon>
        <taxon>Metazoa</taxon>
        <taxon>Ecdysozoa</taxon>
        <taxon>Arthropoda</taxon>
        <taxon>Hexapoda</taxon>
        <taxon>Insecta</taxon>
        <taxon>Pterygota</taxon>
        <taxon>Neoptera</taxon>
        <taxon>Paraneoptera</taxon>
        <taxon>Thysanoptera</taxon>
        <taxon>Terebrantia</taxon>
        <taxon>Thripoidea</taxon>
        <taxon>Thripidae</taxon>
        <taxon>Megalurothrips</taxon>
    </lineage>
</organism>
<reference evidence="4" key="1">
    <citation type="submission" date="2022-12" db="EMBL/GenBank/DDBJ databases">
        <title>Chromosome-level genome assembly of the bean flower thrips Megalurothrips usitatus.</title>
        <authorList>
            <person name="Ma L."/>
            <person name="Liu Q."/>
            <person name="Li H."/>
            <person name="Cai W."/>
        </authorList>
    </citation>
    <scope>NUCLEOTIDE SEQUENCE</scope>
    <source>
        <strain evidence="4">Cailab_2022a</strain>
    </source>
</reference>
<evidence type="ECO:0000313" key="5">
    <source>
        <dbReference type="Proteomes" id="UP001075354"/>
    </source>
</evidence>
<dbReference type="SUPFAM" id="SSF48371">
    <property type="entry name" value="ARM repeat"/>
    <property type="match status" value="1"/>
</dbReference>
<dbReference type="Proteomes" id="UP001075354">
    <property type="component" value="Chromosome 11"/>
</dbReference>
<feature type="region of interest" description="Disordered" evidence="1">
    <location>
        <begin position="803"/>
        <end position="843"/>
    </location>
</feature>
<protein>
    <recommendedName>
        <fullName evidence="6">TELO2-interacting protein 1 homolog</fullName>
    </recommendedName>
</protein>
<dbReference type="PANTHER" id="PTHR18460">
    <property type="entry name" value="TEL2 INTERACTING PROTEIN 1 TTI1 FAMILY MEMBER"/>
    <property type="match status" value="1"/>
</dbReference>
<evidence type="ECO:0000259" key="3">
    <source>
        <dbReference type="Pfam" id="PF24181"/>
    </source>
</evidence>
<dbReference type="Pfam" id="PF24173">
    <property type="entry name" value="TPR_TTI1_N"/>
    <property type="match status" value="1"/>
</dbReference>
<dbReference type="InterPro" id="IPR057567">
    <property type="entry name" value="TPR_TTI1_C"/>
</dbReference>
<feature type="compositionally biased region" description="Basic and acidic residues" evidence="1">
    <location>
        <begin position="810"/>
        <end position="843"/>
    </location>
</feature>
<dbReference type="EMBL" id="JAPTSV010000011">
    <property type="protein sequence ID" value="KAJ1522677.1"/>
    <property type="molecule type" value="Genomic_DNA"/>
</dbReference>
<proteinExistence type="predicted"/>
<comment type="caution">
    <text evidence="4">The sequence shown here is derived from an EMBL/GenBank/DDBJ whole genome shotgun (WGS) entry which is preliminary data.</text>
</comment>
<dbReference type="InterPro" id="IPR052587">
    <property type="entry name" value="TELO2-interacting_protein_1"/>
</dbReference>
<dbReference type="AlphaFoldDB" id="A0AAV7X9R2"/>